<organism evidence="8 9">
    <name type="scientific">Aspergillus cristatus</name>
    <name type="common">Chinese Fuzhuan brick tea-fermentation fungus</name>
    <name type="synonym">Eurotium cristatum</name>
    <dbReference type="NCBI Taxonomy" id="573508"/>
    <lineage>
        <taxon>Eukaryota</taxon>
        <taxon>Fungi</taxon>
        <taxon>Dikarya</taxon>
        <taxon>Ascomycota</taxon>
        <taxon>Pezizomycotina</taxon>
        <taxon>Eurotiomycetes</taxon>
        <taxon>Eurotiomycetidae</taxon>
        <taxon>Eurotiales</taxon>
        <taxon>Aspergillaceae</taxon>
        <taxon>Aspergillus</taxon>
        <taxon>Aspergillus subgen. Aspergillus</taxon>
    </lineage>
</organism>
<dbReference type="Proteomes" id="UP000094569">
    <property type="component" value="Unassembled WGS sequence"/>
</dbReference>
<feature type="domain" description="Zn(2)-C6 fungal-type" evidence="7">
    <location>
        <begin position="100"/>
        <end position="130"/>
    </location>
</feature>
<keyword evidence="9" id="KW-1185">Reference proteome</keyword>
<dbReference type="OrthoDB" id="5296287at2759"/>
<dbReference type="GO" id="GO:0006351">
    <property type="term" value="P:DNA-templated transcription"/>
    <property type="evidence" value="ECO:0007669"/>
    <property type="project" value="InterPro"/>
</dbReference>
<keyword evidence="3" id="KW-0238">DNA-binding</keyword>
<evidence type="ECO:0000313" key="9">
    <source>
        <dbReference type="Proteomes" id="UP000094569"/>
    </source>
</evidence>
<dbReference type="GO" id="GO:0003677">
    <property type="term" value="F:DNA binding"/>
    <property type="evidence" value="ECO:0007669"/>
    <property type="project" value="UniProtKB-KW"/>
</dbReference>
<keyword evidence="5" id="KW-0539">Nucleus</keyword>
<dbReference type="VEuPathDB" id="FungiDB:SI65_05776"/>
<proteinExistence type="predicted"/>
<reference evidence="8 9" key="1">
    <citation type="journal article" date="2016" name="BMC Genomics">
        <title>Comparative genomic and transcriptomic analyses of the Fuzhuan brick tea-fermentation fungus Aspergillus cristatus.</title>
        <authorList>
            <person name="Ge Y."/>
            <person name="Wang Y."/>
            <person name="Liu Y."/>
            <person name="Tan Y."/>
            <person name="Ren X."/>
            <person name="Zhang X."/>
            <person name="Hyde K.D."/>
            <person name="Liu Y."/>
            <person name="Liu Z."/>
        </authorList>
    </citation>
    <scope>NUCLEOTIDE SEQUENCE [LARGE SCALE GENOMIC DNA]</scope>
    <source>
        <strain evidence="8 9">GZAAS20.1005</strain>
    </source>
</reference>
<dbReference type="SUPFAM" id="SSF57701">
    <property type="entry name" value="Zn2/Cys6 DNA-binding domain"/>
    <property type="match status" value="1"/>
</dbReference>
<name>A0A1E3BDZ5_ASPCR</name>
<dbReference type="EMBL" id="JXNT01000005">
    <property type="protein sequence ID" value="ODM19159.1"/>
    <property type="molecule type" value="Genomic_DNA"/>
</dbReference>
<evidence type="ECO:0000256" key="6">
    <source>
        <dbReference type="SAM" id="MobiDB-lite"/>
    </source>
</evidence>
<dbReference type="SMART" id="SM00906">
    <property type="entry name" value="Fungal_trans"/>
    <property type="match status" value="1"/>
</dbReference>
<dbReference type="Pfam" id="PF04082">
    <property type="entry name" value="Fungal_trans"/>
    <property type="match status" value="1"/>
</dbReference>
<dbReference type="AlphaFoldDB" id="A0A1E3BDZ5"/>
<feature type="compositionally biased region" description="Basic and acidic residues" evidence="6">
    <location>
        <begin position="175"/>
        <end position="187"/>
    </location>
</feature>
<dbReference type="PANTHER" id="PTHR47654:SF3">
    <property type="entry name" value="ZN(II)2CYS6 TRANSCRIPTION FACTOR (EUROFUNG)"/>
    <property type="match status" value="1"/>
</dbReference>
<keyword evidence="4" id="KW-0804">Transcription</keyword>
<dbReference type="InterPro" id="IPR053230">
    <property type="entry name" value="Trans_reg_galc"/>
</dbReference>
<evidence type="ECO:0000256" key="4">
    <source>
        <dbReference type="ARBA" id="ARBA00023163"/>
    </source>
</evidence>
<feature type="region of interest" description="Disordered" evidence="6">
    <location>
        <begin position="175"/>
        <end position="213"/>
    </location>
</feature>
<dbReference type="InterPro" id="IPR007219">
    <property type="entry name" value="XnlR_reg_dom"/>
</dbReference>
<evidence type="ECO:0000256" key="1">
    <source>
        <dbReference type="ARBA" id="ARBA00022723"/>
    </source>
</evidence>
<accession>A0A1E3BDZ5</accession>
<dbReference type="GO" id="GO:0000981">
    <property type="term" value="F:DNA-binding transcription factor activity, RNA polymerase II-specific"/>
    <property type="evidence" value="ECO:0007669"/>
    <property type="project" value="InterPro"/>
</dbReference>
<evidence type="ECO:0000256" key="3">
    <source>
        <dbReference type="ARBA" id="ARBA00023125"/>
    </source>
</evidence>
<feature type="region of interest" description="Disordered" evidence="6">
    <location>
        <begin position="1"/>
        <end position="94"/>
    </location>
</feature>
<dbReference type="CDD" id="cd12148">
    <property type="entry name" value="fungal_TF_MHR"/>
    <property type="match status" value="1"/>
</dbReference>
<dbReference type="Pfam" id="PF00172">
    <property type="entry name" value="Zn_clus"/>
    <property type="match status" value="1"/>
</dbReference>
<dbReference type="InterPro" id="IPR036864">
    <property type="entry name" value="Zn2-C6_fun-type_DNA-bd_sf"/>
</dbReference>
<evidence type="ECO:0000256" key="2">
    <source>
        <dbReference type="ARBA" id="ARBA00023015"/>
    </source>
</evidence>
<keyword evidence="1" id="KW-0479">Metal-binding</keyword>
<comment type="caution">
    <text evidence="8">The sequence shown here is derived from an EMBL/GenBank/DDBJ whole genome shotgun (WGS) entry which is preliminary data.</text>
</comment>
<evidence type="ECO:0000259" key="7">
    <source>
        <dbReference type="PROSITE" id="PS50048"/>
    </source>
</evidence>
<dbReference type="PANTHER" id="PTHR47654">
    <property type="entry name" value="ZN(II)2CYS6 TRANSCRIPTION FACTOR (EUROFUNG)-RELATED"/>
    <property type="match status" value="1"/>
</dbReference>
<evidence type="ECO:0000256" key="5">
    <source>
        <dbReference type="ARBA" id="ARBA00023242"/>
    </source>
</evidence>
<protein>
    <recommendedName>
        <fullName evidence="7">Zn(2)-C6 fungal-type domain-containing protein</fullName>
    </recommendedName>
</protein>
<dbReference type="CDD" id="cd00067">
    <property type="entry name" value="GAL4"/>
    <property type="match status" value="1"/>
</dbReference>
<sequence>MEPPTASFQRKEKDAFVPSRNEMPLHQADRDTTILPTSNVPALPGTAASSISSHRTNTPHRPQITSSNSGTKQLYSNGKVPIPRQRATTAPRHSRRVPRACQSCRQRKTKCSGDTPVCRQCKELRIQCDYPVSWREKTNRQLEDLSSKSRDYEELLKDIENIVDSSTSERIKEALDKHAAEADRSSNERQSQPISQEDIMDEHPDDASSPSSIGSLEAIERVEEDLNRNEDTRATGYMGKNSEVTWMQRLRREAEQRAKKEPGTYEPDADNESEYALHAANYHLDNMEVSVPGPVQVYQVPPRPLADKLFEDYLASVHPFFPIISRPLFTMQYQSFYDQSGRPGDKWLAILNVIFAISAKRAHLKQAPWQGEEHDHLVYLTRARILSMNGDVLFSHPDLQQVQVEGLIAFYLIASDQINRAWRIAALAIRSAITLGINMKSTSDFTASISKEARNRVWWCLYTLEHLLGIMTGRATCILDGVCTTPLPLPFEGNQLQEPLAAKLLKDLSLREEFVGNAIASSFIHLISSNPPGGKDAKYTDTPRDVTWLKSLPPNNALCFLYYADLAIISQEIVNRVYSPDCAMVPWSDIENRIGVLRSRLDLWFANLHPAFDFTRKEGEGPDLLRAKLFLAFHFYSSRITLGRPCLCRRDAHQSGQGNEKPAFSHVMAMISLDSATKMLDLIPDQADAIQLYEIGPWWCVLHCLMQSVTVVLLELSFGSIHIPEEEQNLLTTAKKGVRWLHSMSKFSVASRRAWQLCDLNLRKIAQGMNYDVSDMPTFDYGAGEVTNGHKDQANQLNGSFMTNGIDKAAHQHNGQLPNGTGLQPGASDFTLMPDGPAPGMGLDGNDVYFPYDPINGDFVRSFFPTFHTDENQGDWGF</sequence>
<keyword evidence="2" id="KW-0805">Transcription regulation</keyword>
<dbReference type="Gene3D" id="4.10.240.10">
    <property type="entry name" value="Zn(2)-C6 fungal-type DNA-binding domain"/>
    <property type="match status" value="1"/>
</dbReference>
<feature type="compositionally biased region" description="Polar residues" evidence="6">
    <location>
        <begin position="47"/>
        <end position="76"/>
    </location>
</feature>
<dbReference type="PROSITE" id="PS00463">
    <property type="entry name" value="ZN2_CY6_FUNGAL_1"/>
    <property type="match status" value="1"/>
</dbReference>
<gene>
    <name evidence="8" type="ORF">SI65_05776</name>
</gene>
<dbReference type="GO" id="GO:0008270">
    <property type="term" value="F:zinc ion binding"/>
    <property type="evidence" value="ECO:0007669"/>
    <property type="project" value="InterPro"/>
</dbReference>
<dbReference type="PROSITE" id="PS50048">
    <property type="entry name" value="ZN2_CY6_FUNGAL_2"/>
    <property type="match status" value="1"/>
</dbReference>
<dbReference type="SMART" id="SM00066">
    <property type="entry name" value="GAL4"/>
    <property type="match status" value="1"/>
</dbReference>
<evidence type="ECO:0000313" key="8">
    <source>
        <dbReference type="EMBL" id="ODM19159.1"/>
    </source>
</evidence>
<dbReference type="InterPro" id="IPR001138">
    <property type="entry name" value="Zn2Cys6_DnaBD"/>
</dbReference>